<protein>
    <submittedName>
        <fullName evidence="5">Transcriptional regulator, MarR family</fullName>
    </submittedName>
</protein>
<dbReference type="GO" id="GO:0003677">
    <property type="term" value="F:DNA binding"/>
    <property type="evidence" value="ECO:0007669"/>
    <property type="project" value="UniProtKB-KW"/>
</dbReference>
<dbReference type="SUPFAM" id="SSF46785">
    <property type="entry name" value="Winged helix' DNA-binding domain"/>
    <property type="match status" value="1"/>
</dbReference>
<proteinExistence type="predicted"/>
<dbReference type="InterPro" id="IPR036388">
    <property type="entry name" value="WH-like_DNA-bd_sf"/>
</dbReference>
<evidence type="ECO:0000256" key="2">
    <source>
        <dbReference type="ARBA" id="ARBA00023125"/>
    </source>
</evidence>
<dbReference type="RefSeq" id="WP_090917655.1">
    <property type="nucleotide sequence ID" value="NZ_FMVM01000004.1"/>
</dbReference>
<dbReference type="STRING" id="582692.SAMN05720606_104164"/>
<dbReference type="EMBL" id="FMVM01000004">
    <property type="protein sequence ID" value="SCY37139.1"/>
    <property type="molecule type" value="Genomic_DNA"/>
</dbReference>
<dbReference type="Pfam" id="PF01047">
    <property type="entry name" value="MarR"/>
    <property type="match status" value="1"/>
</dbReference>
<keyword evidence="3" id="KW-0804">Transcription</keyword>
<evidence type="ECO:0000256" key="1">
    <source>
        <dbReference type="ARBA" id="ARBA00023015"/>
    </source>
</evidence>
<dbReference type="AlphaFoldDB" id="A0A1G5FD13"/>
<dbReference type="PRINTS" id="PR00598">
    <property type="entry name" value="HTHMARR"/>
</dbReference>
<evidence type="ECO:0000313" key="5">
    <source>
        <dbReference type="EMBL" id="SCY37139.1"/>
    </source>
</evidence>
<dbReference type="InterPro" id="IPR036390">
    <property type="entry name" value="WH_DNA-bd_sf"/>
</dbReference>
<keyword evidence="2" id="KW-0238">DNA-binding</keyword>
<keyword evidence="1" id="KW-0805">Transcription regulation</keyword>
<dbReference type="SMART" id="SM00347">
    <property type="entry name" value="HTH_MARR"/>
    <property type="match status" value="1"/>
</dbReference>
<name>A0A1G5FD13_9BACL</name>
<dbReference type="Proteomes" id="UP000198538">
    <property type="component" value="Unassembled WGS sequence"/>
</dbReference>
<dbReference type="PANTHER" id="PTHR42756:SF1">
    <property type="entry name" value="TRANSCRIPTIONAL REPRESSOR OF EMRAB OPERON"/>
    <property type="match status" value="1"/>
</dbReference>
<organism evidence="5 6">
    <name type="scientific">Paenibacillus polysaccharolyticus</name>
    <dbReference type="NCBI Taxonomy" id="582692"/>
    <lineage>
        <taxon>Bacteria</taxon>
        <taxon>Bacillati</taxon>
        <taxon>Bacillota</taxon>
        <taxon>Bacilli</taxon>
        <taxon>Bacillales</taxon>
        <taxon>Paenibacillaceae</taxon>
        <taxon>Paenibacillus</taxon>
    </lineage>
</organism>
<evidence type="ECO:0000313" key="6">
    <source>
        <dbReference type="Proteomes" id="UP000198538"/>
    </source>
</evidence>
<gene>
    <name evidence="5" type="ORF">SAMN05720606_104164</name>
</gene>
<dbReference type="PROSITE" id="PS50995">
    <property type="entry name" value="HTH_MARR_2"/>
    <property type="match status" value="1"/>
</dbReference>
<evidence type="ECO:0000256" key="3">
    <source>
        <dbReference type="ARBA" id="ARBA00023163"/>
    </source>
</evidence>
<dbReference type="GO" id="GO:0003700">
    <property type="term" value="F:DNA-binding transcription factor activity"/>
    <property type="evidence" value="ECO:0007669"/>
    <property type="project" value="InterPro"/>
</dbReference>
<dbReference type="PANTHER" id="PTHR42756">
    <property type="entry name" value="TRANSCRIPTIONAL REGULATOR, MARR"/>
    <property type="match status" value="1"/>
</dbReference>
<dbReference type="Gene3D" id="1.10.10.10">
    <property type="entry name" value="Winged helix-like DNA-binding domain superfamily/Winged helix DNA-binding domain"/>
    <property type="match status" value="1"/>
</dbReference>
<reference evidence="6" key="1">
    <citation type="submission" date="2016-10" db="EMBL/GenBank/DDBJ databases">
        <authorList>
            <person name="Varghese N."/>
            <person name="Submissions S."/>
        </authorList>
    </citation>
    <scope>NUCLEOTIDE SEQUENCE [LARGE SCALE GENOMIC DNA]</scope>
    <source>
        <strain evidence="6">BL9</strain>
    </source>
</reference>
<dbReference type="InterPro" id="IPR000835">
    <property type="entry name" value="HTH_MarR-typ"/>
</dbReference>
<keyword evidence="6" id="KW-1185">Reference proteome</keyword>
<feature type="domain" description="HTH marR-type" evidence="4">
    <location>
        <begin position="7"/>
        <end position="138"/>
    </location>
</feature>
<sequence length="140" mass="16152">MRENTPYSDLFQTIGIKIKRKADEQVNELGLNAQQGRIIGYIYEHQDEGLIQKNLADVFNRRDATITSMLKGLEKNGYIVRKIPADNERQKNLYVLPKGEQVIQDIEQMFATVENEIVKSLTDEEQATLMRLLTKVNQNL</sequence>
<evidence type="ECO:0000259" key="4">
    <source>
        <dbReference type="PROSITE" id="PS50995"/>
    </source>
</evidence>
<accession>A0A1G5FD13</accession>